<organism evidence="8 9">
    <name type="scientific">Castanea mollissima</name>
    <name type="common">Chinese chestnut</name>
    <dbReference type="NCBI Taxonomy" id="60419"/>
    <lineage>
        <taxon>Eukaryota</taxon>
        <taxon>Viridiplantae</taxon>
        <taxon>Streptophyta</taxon>
        <taxon>Embryophyta</taxon>
        <taxon>Tracheophyta</taxon>
        <taxon>Spermatophyta</taxon>
        <taxon>Magnoliopsida</taxon>
        <taxon>eudicotyledons</taxon>
        <taxon>Gunneridae</taxon>
        <taxon>Pentapetalae</taxon>
        <taxon>rosids</taxon>
        <taxon>fabids</taxon>
        <taxon>Fagales</taxon>
        <taxon>Fagaceae</taxon>
        <taxon>Castanea</taxon>
    </lineage>
</organism>
<evidence type="ECO:0008006" key="10">
    <source>
        <dbReference type="Google" id="ProtNLM"/>
    </source>
</evidence>
<dbReference type="GO" id="GO:0005886">
    <property type="term" value="C:plasma membrane"/>
    <property type="evidence" value="ECO:0007669"/>
    <property type="project" value="UniProtKB-SubCell"/>
</dbReference>
<keyword evidence="2" id="KW-1003">Cell membrane</keyword>
<dbReference type="Proteomes" id="UP000737018">
    <property type="component" value="Unassembled WGS sequence"/>
</dbReference>
<dbReference type="OrthoDB" id="4062651at2759"/>
<evidence type="ECO:0000256" key="2">
    <source>
        <dbReference type="ARBA" id="ARBA00022475"/>
    </source>
</evidence>
<keyword evidence="6" id="KW-0472">Membrane</keyword>
<evidence type="ECO:0000313" key="9">
    <source>
        <dbReference type="Proteomes" id="UP000737018"/>
    </source>
</evidence>
<comment type="subcellular location">
    <subcellularLocation>
        <location evidence="1">Cell membrane</location>
        <topology evidence="1">Single-pass membrane protein</topology>
    </subcellularLocation>
</comment>
<evidence type="ECO:0000313" key="8">
    <source>
        <dbReference type="EMBL" id="KAF3964808.1"/>
    </source>
</evidence>
<dbReference type="PANTHER" id="PTHR46204">
    <property type="entry name" value="CHITIN ELICITOR RECEPTOR KINASE 1-RELATED"/>
    <property type="match status" value="1"/>
</dbReference>
<dbReference type="AlphaFoldDB" id="A0A8J4RM60"/>
<evidence type="ECO:0000256" key="3">
    <source>
        <dbReference type="ARBA" id="ARBA00022692"/>
    </source>
</evidence>
<evidence type="ECO:0000256" key="7">
    <source>
        <dbReference type="ARBA" id="ARBA00023157"/>
    </source>
</evidence>
<keyword evidence="9" id="KW-1185">Reference proteome</keyword>
<sequence length="125" mass="13672">MKPIMYGNNIQDYLISVPCSCMDLDDNTTAYFYNTTYPVQHGDTSDQVSIEIYSGQAWKGKANDSGIDAKTNLSISLPFGCIESQSQTVVTYTVQDKDTLLCIASLLSSDVTGIQSLNPEMVLNP</sequence>
<name>A0A8J4RM60_9ROSI</name>
<dbReference type="GO" id="GO:0019199">
    <property type="term" value="F:transmembrane receptor protein kinase activity"/>
    <property type="evidence" value="ECO:0007669"/>
    <property type="project" value="InterPro"/>
</dbReference>
<keyword evidence="5" id="KW-1133">Transmembrane helix</keyword>
<comment type="caution">
    <text evidence="8">The sequence shown here is derived from an EMBL/GenBank/DDBJ whole genome shotgun (WGS) entry which is preliminary data.</text>
</comment>
<accession>A0A8J4RM60</accession>
<dbReference type="GO" id="GO:0045087">
    <property type="term" value="P:innate immune response"/>
    <property type="evidence" value="ECO:0007669"/>
    <property type="project" value="InterPro"/>
</dbReference>
<dbReference type="InterPro" id="IPR044812">
    <property type="entry name" value="CERK1/LYK3-like"/>
</dbReference>
<keyword evidence="3" id="KW-0812">Transmembrane</keyword>
<evidence type="ECO:0000256" key="6">
    <source>
        <dbReference type="ARBA" id="ARBA00023136"/>
    </source>
</evidence>
<keyword evidence="4" id="KW-0732">Signal</keyword>
<gene>
    <name evidence="8" type="ORF">CMV_010946</name>
</gene>
<proteinExistence type="predicted"/>
<dbReference type="PANTHER" id="PTHR46204:SF8">
    <property type="entry name" value="PROTEIN KINASE DOMAIN-CONTAINING PROTEIN"/>
    <property type="match status" value="1"/>
</dbReference>
<keyword evidence="7" id="KW-1015">Disulfide bond</keyword>
<evidence type="ECO:0000256" key="5">
    <source>
        <dbReference type="ARBA" id="ARBA00022989"/>
    </source>
</evidence>
<reference evidence="8" key="1">
    <citation type="submission" date="2020-03" db="EMBL/GenBank/DDBJ databases">
        <title>Castanea mollissima Vanexum genome sequencing.</title>
        <authorList>
            <person name="Staton M."/>
        </authorList>
    </citation>
    <scope>NUCLEOTIDE SEQUENCE</scope>
    <source>
        <tissue evidence="8">Leaf</tissue>
    </source>
</reference>
<evidence type="ECO:0000256" key="4">
    <source>
        <dbReference type="ARBA" id="ARBA00022729"/>
    </source>
</evidence>
<protein>
    <recommendedName>
        <fullName evidence="10">LysM domain-containing protein</fullName>
    </recommendedName>
</protein>
<evidence type="ECO:0000256" key="1">
    <source>
        <dbReference type="ARBA" id="ARBA00004162"/>
    </source>
</evidence>
<dbReference type="EMBL" id="JRKL02001310">
    <property type="protein sequence ID" value="KAF3964808.1"/>
    <property type="molecule type" value="Genomic_DNA"/>
</dbReference>